<evidence type="ECO:0000256" key="1">
    <source>
        <dbReference type="SAM" id="Phobius"/>
    </source>
</evidence>
<gene>
    <name evidence="2" type="ORF">ANCDUO_22340</name>
</gene>
<evidence type="ECO:0000313" key="2">
    <source>
        <dbReference type="EMBL" id="KIH47597.1"/>
    </source>
</evidence>
<keyword evidence="3" id="KW-1185">Reference proteome</keyword>
<dbReference type="EMBL" id="KN767504">
    <property type="protein sequence ID" value="KIH47597.1"/>
    <property type="molecule type" value="Genomic_DNA"/>
</dbReference>
<name>A0A0C2CCK7_9BILA</name>
<dbReference type="AlphaFoldDB" id="A0A0C2CCK7"/>
<keyword evidence="1" id="KW-0812">Transmembrane</keyword>
<proteinExistence type="predicted"/>
<dbReference type="OrthoDB" id="5865562at2759"/>
<feature type="transmembrane region" description="Helical" evidence="1">
    <location>
        <begin position="49"/>
        <end position="69"/>
    </location>
</feature>
<organism evidence="2 3">
    <name type="scientific">Ancylostoma duodenale</name>
    <dbReference type="NCBI Taxonomy" id="51022"/>
    <lineage>
        <taxon>Eukaryota</taxon>
        <taxon>Metazoa</taxon>
        <taxon>Ecdysozoa</taxon>
        <taxon>Nematoda</taxon>
        <taxon>Chromadorea</taxon>
        <taxon>Rhabditida</taxon>
        <taxon>Rhabditina</taxon>
        <taxon>Rhabditomorpha</taxon>
        <taxon>Strongyloidea</taxon>
        <taxon>Ancylostomatidae</taxon>
        <taxon>Ancylostomatinae</taxon>
        <taxon>Ancylostoma</taxon>
    </lineage>
</organism>
<protein>
    <recommendedName>
        <fullName evidence="4">Ionotropic glutamate receptor C-terminal domain-containing protein</fullName>
    </recommendedName>
</protein>
<feature type="non-terminal residue" evidence="2">
    <location>
        <position position="142"/>
    </location>
</feature>
<dbReference type="Proteomes" id="UP000054047">
    <property type="component" value="Unassembled WGS sequence"/>
</dbReference>
<sequence>SPYREEISRAILRLQEKTVLTELKEKWWKDKSVVCPAVVKKGTDDGGSIGGIFIILVIGLGVTVILVGLEMLSRPEVDAEGKVEYCVSTPPPYQLTPPRGTWYQLKHALCFIRSSNHRLKRKIDNLIVYEDGRPTYQYQNNY</sequence>
<keyword evidence="1" id="KW-1133">Transmembrane helix</keyword>
<dbReference type="Gene3D" id="3.40.190.10">
    <property type="entry name" value="Periplasmic binding protein-like II"/>
    <property type="match status" value="1"/>
</dbReference>
<evidence type="ECO:0000313" key="3">
    <source>
        <dbReference type="Proteomes" id="UP000054047"/>
    </source>
</evidence>
<accession>A0A0C2CCK7</accession>
<feature type="non-terminal residue" evidence="2">
    <location>
        <position position="1"/>
    </location>
</feature>
<reference evidence="2 3" key="1">
    <citation type="submission" date="2013-12" db="EMBL/GenBank/DDBJ databases">
        <title>Draft genome of the parsitic nematode Ancylostoma duodenale.</title>
        <authorList>
            <person name="Mitreva M."/>
        </authorList>
    </citation>
    <scope>NUCLEOTIDE SEQUENCE [LARGE SCALE GENOMIC DNA]</scope>
    <source>
        <strain evidence="2 3">Zhejiang</strain>
    </source>
</reference>
<keyword evidence="1" id="KW-0472">Membrane</keyword>
<evidence type="ECO:0008006" key="4">
    <source>
        <dbReference type="Google" id="ProtNLM"/>
    </source>
</evidence>